<keyword evidence="1" id="KW-0472">Membrane</keyword>
<gene>
    <name evidence="2" type="ORF">C4B60_08825</name>
</gene>
<reference evidence="2 3" key="1">
    <citation type="submission" date="2018-02" db="EMBL/GenBank/DDBJ databases">
        <title>Jeotgalibacillus proteolyticum sp. nov. a protease producing bacterium isolated from ocean sediments of Laizhou Bay.</title>
        <authorList>
            <person name="Li Y."/>
        </authorList>
    </citation>
    <scope>NUCLEOTIDE SEQUENCE [LARGE SCALE GENOMIC DNA]</scope>
    <source>
        <strain evidence="2 3">22-7</strain>
    </source>
</reference>
<dbReference type="AlphaFoldDB" id="A0A2S5GCZ7"/>
<keyword evidence="1" id="KW-1133">Transmembrane helix</keyword>
<evidence type="ECO:0000313" key="2">
    <source>
        <dbReference type="EMBL" id="PPA70880.1"/>
    </source>
</evidence>
<sequence length="210" mass="22212">MKKNVTLGLFYLIGLFILSFGISLMIIADLGAGPWDAFYVALADLVGLTVGTWIFIIGILLIVINGVLMKKRPDFLAAITIIIMSFLIDFWLLIAFGDFLISGVLARSLMLGGGILSIAAGVSLYLQANFAQNPIDGLMIAVHTRTGLSLSRSKTVLEVGILIVALVIGGPIGVGTVIVALGIGPLIQLFFGPASKMKSRMILPAAPMPK</sequence>
<dbReference type="Proteomes" id="UP000239047">
    <property type="component" value="Unassembled WGS sequence"/>
</dbReference>
<proteinExistence type="predicted"/>
<feature type="transmembrane region" description="Helical" evidence="1">
    <location>
        <begin position="75"/>
        <end position="96"/>
    </location>
</feature>
<protein>
    <submittedName>
        <fullName evidence="2">Membrane protein</fullName>
    </submittedName>
</protein>
<keyword evidence="3" id="KW-1185">Reference proteome</keyword>
<dbReference type="RefSeq" id="WP_104057630.1">
    <property type="nucleotide sequence ID" value="NZ_PREZ01000003.1"/>
</dbReference>
<dbReference type="OrthoDB" id="1902994at2"/>
<name>A0A2S5GCZ7_9BACL</name>
<feature type="transmembrane region" description="Helical" evidence="1">
    <location>
        <begin position="108"/>
        <end position="126"/>
    </location>
</feature>
<keyword evidence="1" id="KW-0812">Transmembrane</keyword>
<dbReference type="InterPro" id="IPR038750">
    <property type="entry name" value="YczE/YyaS-like"/>
</dbReference>
<evidence type="ECO:0000256" key="1">
    <source>
        <dbReference type="SAM" id="Phobius"/>
    </source>
</evidence>
<dbReference type="EMBL" id="PREZ01000003">
    <property type="protein sequence ID" value="PPA70880.1"/>
    <property type="molecule type" value="Genomic_DNA"/>
</dbReference>
<evidence type="ECO:0000313" key="3">
    <source>
        <dbReference type="Proteomes" id="UP000239047"/>
    </source>
</evidence>
<feature type="transmembrane region" description="Helical" evidence="1">
    <location>
        <begin position="39"/>
        <end position="63"/>
    </location>
</feature>
<dbReference type="PANTHER" id="PTHR40078">
    <property type="entry name" value="INTEGRAL MEMBRANE PROTEIN-RELATED"/>
    <property type="match status" value="1"/>
</dbReference>
<feature type="transmembrane region" description="Helical" evidence="1">
    <location>
        <begin position="7"/>
        <end position="27"/>
    </location>
</feature>
<accession>A0A2S5GCZ7</accession>
<organism evidence="2 3">
    <name type="scientific">Jeotgalibacillus proteolyticus</name>
    <dbReference type="NCBI Taxonomy" id="2082395"/>
    <lineage>
        <taxon>Bacteria</taxon>
        <taxon>Bacillati</taxon>
        <taxon>Bacillota</taxon>
        <taxon>Bacilli</taxon>
        <taxon>Bacillales</taxon>
        <taxon>Caryophanaceae</taxon>
        <taxon>Jeotgalibacillus</taxon>
    </lineage>
</organism>
<comment type="caution">
    <text evidence="2">The sequence shown here is derived from an EMBL/GenBank/DDBJ whole genome shotgun (WGS) entry which is preliminary data.</text>
</comment>
<feature type="transmembrane region" description="Helical" evidence="1">
    <location>
        <begin position="159"/>
        <end position="191"/>
    </location>
</feature>
<dbReference type="Pfam" id="PF19700">
    <property type="entry name" value="DUF6198"/>
    <property type="match status" value="1"/>
</dbReference>
<dbReference type="PANTHER" id="PTHR40078:SF1">
    <property type="entry name" value="INTEGRAL MEMBRANE PROTEIN"/>
    <property type="match status" value="1"/>
</dbReference>